<reference evidence="3 4" key="1">
    <citation type="journal article" date="2019" name="Emerg. Microbes Infect.">
        <title>Comprehensive subspecies identification of 175 nontuberculous mycobacteria species based on 7547 genomic profiles.</title>
        <authorList>
            <person name="Matsumoto Y."/>
            <person name="Kinjo T."/>
            <person name="Motooka D."/>
            <person name="Nabeya D."/>
            <person name="Jung N."/>
            <person name="Uechi K."/>
            <person name="Horii T."/>
            <person name="Iida T."/>
            <person name="Fujita J."/>
            <person name="Nakamura S."/>
        </authorList>
    </citation>
    <scope>NUCLEOTIDE SEQUENCE [LARGE SCALE GENOMIC DNA]</scope>
    <source>
        <strain evidence="3 4">JCM 30275</strain>
    </source>
</reference>
<dbReference type="InterPro" id="IPR032466">
    <property type="entry name" value="Metal_Hydrolase"/>
</dbReference>
<dbReference type="Pfam" id="PF04909">
    <property type="entry name" value="Amidohydro_2"/>
    <property type="match status" value="1"/>
</dbReference>
<keyword evidence="1" id="KW-0456">Lyase</keyword>
<dbReference type="Gene3D" id="3.20.20.140">
    <property type="entry name" value="Metal-dependent hydrolases"/>
    <property type="match status" value="1"/>
</dbReference>
<proteinExistence type="predicted"/>
<evidence type="ECO:0000256" key="1">
    <source>
        <dbReference type="ARBA" id="ARBA00023239"/>
    </source>
</evidence>
<dbReference type="GO" id="GO:0019748">
    <property type="term" value="P:secondary metabolic process"/>
    <property type="evidence" value="ECO:0007669"/>
    <property type="project" value="TreeGrafter"/>
</dbReference>
<dbReference type="SUPFAM" id="SSF51556">
    <property type="entry name" value="Metallo-dependent hydrolases"/>
    <property type="match status" value="1"/>
</dbReference>
<dbReference type="AlphaFoldDB" id="A0A6N4W0T1"/>
<dbReference type="EMBL" id="AP022620">
    <property type="protein sequence ID" value="BBZ75536.1"/>
    <property type="molecule type" value="Genomic_DNA"/>
</dbReference>
<dbReference type="InterPro" id="IPR006680">
    <property type="entry name" value="Amidohydro-rel"/>
</dbReference>
<dbReference type="GO" id="GO:0005737">
    <property type="term" value="C:cytoplasm"/>
    <property type="evidence" value="ECO:0007669"/>
    <property type="project" value="TreeGrafter"/>
</dbReference>
<dbReference type="KEGG" id="many:MANY_08730"/>
<evidence type="ECO:0000313" key="4">
    <source>
        <dbReference type="Proteomes" id="UP000467249"/>
    </source>
</evidence>
<dbReference type="GO" id="GO:0016831">
    <property type="term" value="F:carboxy-lyase activity"/>
    <property type="evidence" value="ECO:0007669"/>
    <property type="project" value="InterPro"/>
</dbReference>
<evidence type="ECO:0000259" key="2">
    <source>
        <dbReference type="Pfam" id="PF04909"/>
    </source>
</evidence>
<keyword evidence="3" id="KW-0378">Hydrolase</keyword>
<feature type="domain" description="Amidohydrolase-related" evidence="2">
    <location>
        <begin position="144"/>
        <end position="396"/>
    </location>
</feature>
<dbReference type="PANTHER" id="PTHR21240">
    <property type="entry name" value="2-AMINO-3-CARBOXYLMUCONATE-6-SEMIALDEHYDE DECARBOXYLASE"/>
    <property type="match status" value="1"/>
</dbReference>
<dbReference type="PANTHER" id="PTHR21240:SF28">
    <property type="entry name" value="ISO-OROTATE DECARBOXYLASE (EUROFUNG)"/>
    <property type="match status" value="1"/>
</dbReference>
<gene>
    <name evidence="3" type="ORF">MANY_08730</name>
</gene>
<sequence length="402" mass="46266">MALIENTVGELPYRLTDFDQHSYEAEDCFTRFMPTAKQDTAVRTVIAPSGRKILLANDRIVTALENDLNNAYVPGSLVEMLKQRASGDAADAERFYEPIQIEYRDRDARLKQLDEQQIERTIMYPGGWALMAEQYLDGIDPLYDNIEAFNRWINEDWGFNYRNRIYAPALLSLRDLDRACAELDRVLAAGARFIYLPAGPAYGRSPGDPYFDPFWSRVNEARAVVCFHIAEFYYQNNVAADWGWGLTPPFQFSAWQWQNTYGERPITDTLSALIFDNLFGRYPNIKVLVSEFGAEWVPHFIRHMDKSRGMARLGRWLGGPLTERPSTIFKQHVRVVPYPEDDTVEMIEKLGTDQTLLMGSDWPHAEGLREPADFYDKVAGLDETKRRNFLRENGMKLTDGLN</sequence>
<name>A0A6N4W0T1_9MYCO</name>
<organism evidence="3 4">
    <name type="scientific">Mycolicibacterium anyangense</name>
    <dbReference type="NCBI Taxonomy" id="1431246"/>
    <lineage>
        <taxon>Bacteria</taxon>
        <taxon>Bacillati</taxon>
        <taxon>Actinomycetota</taxon>
        <taxon>Actinomycetes</taxon>
        <taxon>Mycobacteriales</taxon>
        <taxon>Mycobacteriaceae</taxon>
        <taxon>Mycolicibacterium</taxon>
    </lineage>
</organism>
<keyword evidence="4" id="KW-1185">Reference proteome</keyword>
<dbReference type="RefSeq" id="WP_163803125.1">
    <property type="nucleotide sequence ID" value="NZ_AP022620.1"/>
</dbReference>
<dbReference type="Proteomes" id="UP000467249">
    <property type="component" value="Chromosome"/>
</dbReference>
<dbReference type="GO" id="GO:0016787">
    <property type="term" value="F:hydrolase activity"/>
    <property type="evidence" value="ECO:0007669"/>
    <property type="project" value="UniProtKB-KW"/>
</dbReference>
<accession>A0A6N4W0T1</accession>
<dbReference type="InterPro" id="IPR032465">
    <property type="entry name" value="ACMSD"/>
</dbReference>
<evidence type="ECO:0000313" key="3">
    <source>
        <dbReference type="EMBL" id="BBZ75536.1"/>
    </source>
</evidence>
<protein>
    <submittedName>
        <fullName evidence="3">Amidohydrolase</fullName>
    </submittedName>
</protein>